<comment type="caution">
    <text evidence="1">The sequence shown here is derived from an EMBL/GenBank/DDBJ whole genome shotgun (WGS) entry which is preliminary data.</text>
</comment>
<evidence type="ECO:0000313" key="2">
    <source>
        <dbReference type="Proteomes" id="UP000221020"/>
    </source>
</evidence>
<reference evidence="1 2" key="1">
    <citation type="submission" date="2017-09" db="EMBL/GenBank/DDBJ databases">
        <title>Large-scale bioinformatics analysis of Bacillus genomes uncovers conserved roles of natural products in bacterial physiology.</title>
        <authorList>
            <consortium name="Agbiome Team Llc"/>
            <person name="Bleich R.M."/>
            <person name="Grubbs K.J."/>
            <person name="Santa Maria K.C."/>
            <person name="Allen S.E."/>
            <person name="Farag S."/>
            <person name="Shank E.A."/>
            <person name="Bowers A."/>
        </authorList>
    </citation>
    <scope>NUCLEOTIDE SEQUENCE [LARGE SCALE GENOMIC DNA]</scope>
    <source>
        <strain evidence="1 2">AFS092012</strain>
    </source>
</reference>
<gene>
    <name evidence="1" type="ORF">CON65_00640</name>
</gene>
<dbReference type="EMBL" id="NVOR01000003">
    <property type="protein sequence ID" value="PED84647.1"/>
    <property type="molecule type" value="Genomic_DNA"/>
</dbReference>
<name>A0AA91VFX3_9BACI</name>
<dbReference type="AlphaFoldDB" id="A0AA91VFX3"/>
<evidence type="ECO:0000313" key="1">
    <source>
        <dbReference type="EMBL" id="PED84647.1"/>
    </source>
</evidence>
<sequence>LTNRALRAVYLPPNFFRKAEAARSESQDVGAPDREALFASSEGAKRPEILAARARQCFCRILRWEYYCPLMRDK</sequence>
<dbReference type="Proteomes" id="UP000221020">
    <property type="component" value="Unassembled WGS sequence"/>
</dbReference>
<accession>A0AA91VFX3</accession>
<organism evidence="1 2">
    <name type="scientific">Bacillus pseudomycoides</name>
    <dbReference type="NCBI Taxonomy" id="64104"/>
    <lineage>
        <taxon>Bacteria</taxon>
        <taxon>Bacillati</taxon>
        <taxon>Bacillota</taxon>
        <taxon>Bacilli</taxon>
        <taxon>Bacillales</taxon>
        <taxon>Bacillaceae</taxon>
        <taxon>Bacillus</taxon>
        <taxon>Bacillus cereus group</taxon>
    </lineage>
</organism>
<dbReference type="NCBIfam" id="NF041643">
    <property type="entry name" value="EAxFAS_anti"/>
    <property type="match status" value="1"/>
</dbReference>
<feature type="non-terminal residue" evidence="1">
    <location>
        <position position="1"/>
    </location>
</feature>
<proteinExistence type="predicted"/>
<protein>
    <submittedName>
        <fullName evidence="1">Uncharacterized protein</fullName>
    </submittedName>
</protein>